<feature type="region of interest" description="Disordered" evidence="1">
    <location>
        <begin position="1"/>
        <end position="38"/>
    </location>
</feature>
<dbReference type="AlphaFoldDB" id="A0A9P6KXM3"/>
<sequence>DFDGFSQQQDDSPTNFIDSNGSYLQQYENPASYDDSRYTSSPYFEAQHTFLKPGDFDGFSQQQDDIQIFPPEFVDVSHSSFKDTDRLSAMGCFIAESMQQTKSQITSQNDLEKFEPFKQNQEDQPCLTQYYIKAKIYGHSSNPKIPQKNLKYCPPANSSFNVSSSKNTIFSTLDNKRHAKKGKIFKTPTVSIGDQNSRELIRRNAEKIYEKFVVLFKQTTDKSKGTSVDNFLETSDFSKKLETYFETNKFKTDKSYDKQLLKIMNNSGKSSNIQNTSSILISENPIMNDIWEIKIYTPATSVEYKVLFVREIFKLRKYYSHIPELILFYIIISFESINRLEFLYVRSLNLFLEQCKDYARVKTKILGFVHEVLKKTYSNSWRYLNKEYLCNPKPLKTYWLDKCTKTKHEDFLNIFVLCLPNSLRKDFYLYGQKKIPDFYTNQLKIAIEKILYLFLYKNLLLKELFCPASFDNLKYASYFKEIEKKNKCYFCLIEKCMGILKN</sequence>
<proteinExistence type="predicted"/>
<name>A0A9P6KXM3_9MICR</name>
<feature type="compositionally biased region" description="Low complexity" evidence="1">
    <location>
        <begin position="1"/>
        <end position="12"/>
    </location>
</feature>
<evidence type="ECO:0000313" key="3">
    <source>
        <dbReference type="Proteomes" id="UP000740883"/>
    </source>
</evidence>
<feature type="compositionally biased region" description="Polar residues" evidence="1">
    <location>
        <begin position="13"/>
        <end position="29"/>
    </location>
</feature>
<dbReference type="Proteomes" id="UP000740883">
    <property type="component" value="Unassembled WGS sequence"/>
</dbReference>
<dbReference type="EMBL" id="SBJO01000484">
    <property type="protein sequence ID" value="KAF9760900.1"/>
    <property type="molecule type" value="Genomic_DNA"/>
</dbReference>
<feature type="non-terminal residue" evidence="2">
    <location>
        <position position="1"/>
    </location>
</feature>
<comment type="caution">
    <text evidence="2">The sequence shown here is derived from an EMBL/GenBank/DDBJ whole genome shotgun (WGS) entry which is preliminary data.</text>
</comment>
<gene>
    <name evidence="2" type="ORF">NGRA_2968</name>
</gene>
<protein>
    <submittedName>
        <fullName evidence="2">Uncharacterized protein</fullName>
    </submittedName>
</protein>
<evidence type="ECO:0000256" key="1">
    <source>
        <dbReference type="SAM" id="MobiDB-lite"/>
    </source>
</evidence>
<keyword evidence="3" id="KW-1185">Reference proteome</keyword>
<organism evidence="2 3">
    <name type="scientific">Nosema granulosis</name>
    <dbReference type="NCBI Taxonomy" id="83296"/>
    <lineage>
        <taxon>Eukaryota</taxon>
        <taxon>Fungi</taxon>
        <taxon>Fungi incertae sedis</taxon>
        <taxon>Microsporidia</taxon>
        <taxon>Nosematidae</taxon>
        <taxon>Nosema</taxon>
    </lineage>
</organism>
<evidence type="ECO:0000313" key="2">
    <source>
        <dbReference type="EMBL" id="KAF9760900.1"/>
    </source>
</evidence>
<reference evidence="2 3" key="1">
    <citation type="journal article" date="2020" name="Genome Biol. Evol.">
        <title>Comparative genomics of strictly vertically transmitted, feminizing microsporidia endosymbionts of amphipod crustaceans.</title>
        <authorList>
            <person name="Cormier A."/>
            <person name="Chebbi M.A."/>
            <person name="Giraud I."/>
            <person name="Wattier R."/>
            <person name="Teixeira M."/>
            <person name="Gilbert C."/>
            <person name="Rigaud T."/>
            <person name="Cordaux R."/>
        </authorList>
    </citation>
    <scope>NUCLEOTIDE SEQUENCE [LARGE SCALE GENOMIC DNA]</scope>
    <source>
        <strain evidence="2 3">Ou3-Ou53</strain>
    </source>
</reference>
<accession>A0A9P6KXM3</accession>